<protein>
    <submittedName>
        <fullName evidence="2">Uncharacterized protein</fullName>
    </submittedName>
</protein>
<keyword evidence="1" id="KW-0812">Transmembrane</keyword>
<dbReference type="KEGG" id="gbr:Gbro_1438"/>
<organism evidence="2 3">
    <name type="scientific">Gordonia bronchialis (strain ATCC 25592 / DSM 43247 / BCRC 13721 / JCM 3198 / KCTC 3076 / NBRC 16047 / NCTC 10667)</name>
    <name type="common">Rhodococcus bronchialis</name>
    <dbReference type="NCBI Taxonomy" id="526226"/>
    <lineage>
        <taxon>Bacteria</taxon>
        <taxon>Bacillati</taxon>
        <taxon>Actinomycetota</taxon>
        <taxon>Actinomycetes</taxon>
        <taxon>Mycobacteriales</taxon>
        <taxon>Gordoniaceae</taxon>
        <taxon>Gordonia</taxon>
    </lineage>
</organism>
<dbReference type="OrthoDB" id="4377954at2"/>
<keyword evidence="1" id="KW-1133">Transmembrane helix</keyword>
<proteinExistence type="predicted"/>
<sequence>MSDDPGGLASRLLNICVTVLVAAMALYGAVYILREIWVPLCITLATVVIVGGGGALVYRRFRGW</sequence>
<dbReference type="Proteomes" id="UP000001219">
    <property type="component" value="Chromosome"/>
</dbReference>
<dbReference type="AlphaFoldDB" id="D0L6G3"/>
<name>D0L6G3_GORB4</name>
<dbReference type="RefSeq" id="WP_012833288.1">
    <property type="nucleotide sequence ID" value="NC_013441.1"/>
</dbReference>
<dbReference type="HOGENOM" id="CLU_2861432_0_0_11"/>
<keyword evidence="1" id="KW-0472">Membrane</keyword>
<reference evidence="3" key="1">
    <citation type="submission" date="2009-10" db="EMBL/GenBank/DDBJ databases">
        <title>The complete chromosome of Gordonia bronchialis DSM 43247.</title>
        <authorList>
            <consortium name="US DOE Joint Genome Institute (JGI-PGF)"/>
            <person name="Lucas S."/>
            <person name="Copeland A."/>
            <person name="Lapidus A."/>
            <person name="Glavina del Rio T."/>
            <person name="Dalin E."/>
            <person name="Tice H."/>
            <person name="Bruce D."/>
            <person name="Goodwin L."/>
            <person name="Pitluck S."/>
            <person name="Kyrpides N."/>
            <person name="Mavromatis K."/>
            <person name="Ivanova N."/>
            <person name="Ovchinnikova G."/>
            <person name="Saunders E."/>
            <person name="Brettin T."/>
            <person name="Detter J.C."/>
            <person name="Han C."/>
            <person name="Larimer F."/>
            <person name="Land M."/>
            <person name="Hauser L."/>
            <person name="Markowitz V."/>
            <person name="Cheng J.-F."/>
            <person name="Hugenholtz P."/>
            <person name="Woyke T."/>
            <person name="Wu D."/>
            <person name="Jando M."/>
            <person name="Schneider S."/>
            <person name="Goeker M."/>
            <person name="Klenk H.-P."/>
            <person name="Eisen J.A."/>
        </authorList>
    </citation>
    <scope>NUCLEOTIDE SEQUENCE [LARGE SCALE GENOMIC DNA]</scope>
    <source>
        <strain evidence="3">ATCC 25592 / DSM 43247 / BCRC 13721 / JCM 3198 / KCTC 3076 / NBRC 16047 / NCTC 10667</strain>
    </source>
</reference>
<reference evidence="2 3" key="2">
    <citation type="journal article" date="2010" name="Stand. Genomic Sci.">
        <title>Complete genome sequence of Gordonia bronchialis type strain (3410).</title>
        <authorList>
            <person name="Ivanova N."/>
            <person name="Sikorski J."/>
            <person name="Jando M."/>
            <person name="Lapidus A."/>
            <person name="Nolan M."/>
            <person name="Lucas S."/>
            <person name="Del Rio T.G."/>
            <person name="Tice H."/>
            <person name="Copeland A."/>
            <person name="Cheng J.F."/>
            <person name="Chen F."/>
            <person name="Bruce D."/>
            <person name="Goodwin L."/>
            <person name="Pitluck S."/>
            <person name="Mavromatis K."/>
            <person name="Ovchinnikova G."/>
            <person name="Pati A."/>
            <person name="Chen A."/>
            <person name="Palaniappan K."/>
            <person name="Land M."/>
            <person name="Hauser L."/>
            <person name="Chang Y.J."/>
            <person name="Jeffries C.D."/>
            <person name="Chain P."/>
            <person name="Saunders E."/>
            <person name="Han C."/>
            <person name="Detter J.C."/>
            <person name="Brettin T."/>
            <person name="Rohde M."/>
            <person name="Goker M."/>
            <person name="Bristow J."/>
            <person name="Eisen J.A."/>
            <person name="Markowitz V."/>
            <person name="Hugenholtz P."/>
            <person name="Klenk H.P."/>
            <person name="Kyrpides N.C."/>
        </authorList>
    </citation>
    <scope>NUCLEOTIDE SEQUENCE [LARGE SCALE GENOMIC DNA]</scope>
    <source>
        <strain evidence="3">ATCC 25592 / DSM 43247 / BCRC 13721 / JCM 3198 / KCTC 3076 / NBRC 16047 / NCTC 10667</strain>
    </source>
</reference>
<gene>
    <name evidence="2" type="ordered locus">Gbro_1438</name>
</gene>
<dbReference type="eggNOG" id="ENOG5032ED2">
    <property type="taxonomic scope" value="Bacteria"/>
</dbReference>
<feature type="transmembrane region" description="Helical" evidence="1">
    <location>
        <begin position="36"/>
        <end position="58"/>
    </location>
</feature>
<dbReference type="EMBL" id="CP001802">
    <property type="protein sequence ID" value="ACY20720.1"/>
    <property type="molecule type" value="Genomic_DNA"/>
</dbReference>
<evidence type="ECO:0000313" key="2">
    <source>
        <dbReference type="EMBL" id="ACY20720.1"/>
    </source>
</evidence>
<dbReference type="STRING" id="526226.Gbro_1438"/>
<feature type="transmembrane region" description="Helical" evidence="1">
    <location>
        <begin position="12"/>
        <end position="30"/>
    </location>
</feature>
<evidence type="ECO:0000313" key="3">
    <source>
        <dbReference type="Proteomes" id="UP000001219"/>
    </source>
</evidence>
<accession>D0L6G3</accession>
<evidence type="ECO:0000256" key="1">
    <source>
        <dbReference type="SAM" id="Phobius"/>
    </source>
</evidence>
<keyword evidence="3" id="KW-1185">Reference proteome</keyword>